<feature type="compositionally biased region" description="Polar residues" evidence="1">
    <location>
        <begin position="458"/>
        <end position="484"/>
    </location>
</feature>
<dbReference type="RefSeq" id="WP_413260420.1">
    <property type="nucleotide sequence ID" value="NZ_JBHFNS010000093.1"/>
</dbReference>
<evidence type="ECO:0000313" key="2">
    <source>
        <dbReference type="EMBL" id="MFB2938940.1"/>
    </source>
</evidence>
<evidence type="ECO:0000313" key="3">
    <source>
        <dbReference type="Proteomes" id="UP001576776"/>
    </source>
</evidence>
<evidence type="ECO:0000256" key="1">
    <source>
        <dbReference type="SAM" id="MobiDB-lite"/>
    </source>
</evidence>
<gene>
    <name evidence="2" type="ORF">ACE1B6_27115</name>
</gene>
<accession>A0ABV4YM75</accession>
<feature type="compositionally biased region" description="Polar residues" evidence="1">
    <location>
        <begin position="282"/>
        <end position="294"/>
    </location>
</feature>
<feature type="compositionally biased region" description="Low complexity" evidence="1">
    <location>
        <begin position="561"/>
        <end position="572"/>
    </location>
</feature>
<organism evidence="2 3">
    <name type="scientific">Floridaenema fluviatile BLCC-F154</name>
    <dbReference type="NCBI Taxonomy" id="3153640"/>
    <lineage>
        <taxon>Bacteria</taxon>
        <taxon>Bacillati</taxon>
        <taxon>Cyanobacteriota</taxon>
        <taxon>Cyanophyceae</taxon>
        <taxon>Oscillatoriophycideae</taxon>
        <taxon>Aerosakkonematales</taxon>
        <taxon>Aerosakkonemataceae</taxon>
        <taxon>Floridanema</taxon>
        <taxon>Floridanema fluviatile</taxon>
    </lineage>
</organism>
<sequence>MSSNSLLRRYTPPTCTLEINSQGLPLFRWVGRSTLKNLNFSLNFDDPRLPEEQRITIHGDKTQLEALHQEVKTYIQEFLVQKPENFPGWHSVLTAPEQTPTTTEATNTPSFTDQSEIAQLQPEENEIINISPEQDFASELPETAATNPHPAPEENYQPTTAPDTTNLPPQNLQFPQVNSGIYLQPRNLLSHDLFLGSLATPESGRAINLSLLQLFDLATALEEYTAEQKGLPNNRSTSGRKLPPYWAISAAMVAVTVGLTAGVAKMLDQGKRTPETAPAVINPTTDPNNLNPAQPQVAAIPSPLPAPTPGVVVTPPGTSPQTLPSPPGLLGNQTPNPTSPGNNTPGTPAQIPPLSITPNTSPGGLPAGTYRIGNLPTGTPSVPSNSGVTSQGTINIPVNNNTTPTNTKKSPVNSTPATQVKPQTRNNQQTRNAPQTTSPSPTSIQMFPRETPAPLSPILSNLSTTPLATTPLNSGSEPNTQTQVKPSPAAKPKPKENPQLAGLGHHLGTSTAEPLFSNTLRGQQNGQATETVDKKDSEVTASETSGSPTVAALASDTTPKNSSARNASGNNSLFDQIPQVAEARQFFQQRWQPPSSLTQDQIEYTLALNADGTIKQITPRGQVAQIYLDRTQMPLVGEPFVSPVEGGRTPEILLILHKNGKVETRLQTLN</sequence>
<feature type="region of interest" description="Disordered" evidence="1">
    <location>
        <begin position="275"/>
        <end position="572"/>
    </location>
</feature>
<reference evidence="2 3" key="1">
    <citation type="submission" date="2024-09" db="EMBL/GenBank/DDBJ databases">
        <title>Floridaenema gen nov. (Aerosakkonemataceae, Aerosakkonematales ord. nov., Cyanobacteria) from benthic tropical and subtropical fresh waters, with the description of four new species.</title>
        <authorList>
            <person name="Moretto J.A."/>
            <person name="Berthold D.E."/>
            <person name="Lefler F.W."/>
            <person name="Huang I.-S."/>
            <person name="Laughinghouse H. IV."/>
        </authorList>
    </citation>
    <scope>NUCLEOTIDE SEQUENCE [LARGE SCALE GENOMIC DNA]</scope>
    <source>
        <strain evidence="2 3">BLCC-F154</strain>
    </source>
</reference>
<feature type="compositionally biased region" description="Polar residues" evidence="1">
    <location>
        <begin position="539"/>
        <end position="548"/>
    </location>
</feature>
<keyword evidence="3" id="KW-1185">Reference proteome</keyword>
<feature type="compositionally biased region" description="Low complexity" evidence="1">
    <location>
        <begin position="331"/>
        <end position="348"/>
    </location>
</feature>
<feature type="compositionally biased region" description="Polar residues" evidence="1">
    <location>
        <begin position="408"/>
        <end position="445"/>
    </location>
</feature>
<name>A0ABV4YM75_9CYAN</name>
<feature type="compositionally biased region" description="Low complexity" evidence="1">
    <location>
        <begin position="393"/>
        <end position="407"/>
    </location>
</feature>
<dbReference type="Pfam" id="PF14233">
    <property type="entry name" value="DUF4335"/>
    <property type="match status" value="1"/>
</dbReference>
<proteinExistence type="predicted"/>
<protein>
    <submittedName>
        <fullName evidence="2">DUF4335 domain-containing protein</fullName>
    </submittedName>
</protein>
<dbReference type="Proteomes" id="UP001576776">
    <property type="component" value="Unassembled WGS sequence"/>
</dbReference>
<feature type="compositionally biased region" description="Low complexity" evidence="1">
    <location>
        <begin position="309"/>
        <end position="320"/>
    </location>
</feature>
<feature type="compositionally biased region" description="Polar residues" evidence="1">
    <location>
        <begin position="156"/>
        <end position="168"/>
    </location>
</feature>
<feature type="region of interest" description="Disordered" evidence="1">
    <location>
        <begin position="142"/>
        <end position="168"/>
    </location>
</feature>
<feature type="compositionally biased region" description="Polar residues" evidence="1">
    <location>
        <begin position="508"/>
        <end position="530"/>
    </location>
</feature>
<dbReference type="EMBL" id="JBHFNS010000093">
    <property type="protein sequence ID" value="MFB2938940.1"/>
    <property type="molecule type" value="Genomic_DNA"/>
</dbReference>
<dbReference type="InterPro" id="IPR025569">
    <property type="entry name" value="DUF4335"/>
</dbReference>
<feature type="compositionally biased region" description="Polar residues" evidence="1">
    <location>
        <begin position="376"/>
        <end position="392"/>
    </location>
</feature>
<comment type="caution">
    <text evidence="2">The sequence shown here is derived from an EMBL/GenBank/DDBJ whole genome shotgun (WGS) entry which is preliminary data.</text>
</comment>